<dbReference type="Proteomes" id="UP000398389">
    <property type="component" value="Unassembled WGS sequence"/>
</dbReference>
<dbReference type="Pfam" id="PF20772">
    <property type="entry name" value="TACO1_YebC_N"/>
    <property type="match status" value="1"/>
</dbReference>
<accession>A0A5E8B0B9</accession>
<dbReference type="InterPro" id="IPR002876">
    <property type="entry name" value="Transcrip_reg_TACO1-like"/>
</dbReference>
<evidence type="ECO:0000259" key="4">
    <source>
        <dbReference type="Pfam" id="PF20772"/>
    </source>
</evidence>
<feature type="domain" description="TACO1/YebC-like second and third" evidence="3">
    <location>
        <begin position="127"/>
        <end position="302"/>
    </location>
</feature>
<dbReference type="Gene3D" id="1.10.10.200">
    <property type="match status" value="1"/>
</dbReference>
<dbReference type="AlphaFoldDB" id="A0A5E8B0B9"/>
<comment type="similarity">
    <text evidence="2">Belongs to the TACO1 family.</text>
</comment>
<dbReference type="InterPro" id="IPR048300">
    <property type="entry name" value="TACO1_YebC-like_2nd/3rd_dom"/>
</dbReference>
<evidence type="ECO:0000259" key="3">
    <source>
        <dbReference type="Pfam" id="PF01709"/>
    </source>
</evidence>
<protein>
    <recommendedName>
        <fullName evidence="7">Transcriptional regulatory protein</fullName>
    </recommendedName>
</protein>
<sequence>MSALIPRRPVAATLISSSTSLTFLNLFFSRHFHATPCTSSGHSKWSTIKHDKAKNDAARNKLATKFGGQIAVAARVGGADPANNVRLAMAIENAARANVPKKLIESAIRRGAGLEKDAAGAKPSELAVYEGLGPAGVAFVVEALTDNKSRTVSQVKAAFSKAQGSMAPTAYMFRKQGWVECAPKPGQESADDAFDELADIPGVEDISSRAAEEGEIDDNNNNNSSNSQIMLVVTAQVADTARVAEGIKAAGYTMKDMGIEYAPNDDAAIVEADLDEEVRTAIGKLAGALDDLDDVIEIYTNLV</sequence>
<dbReference type="InterPro" id="IPR049083">
    <property type="entry name" value="TACO1_YebC_N"/>
</dbReference>
<dbReference type="InterPro" id="IPR017856">
    <property type="entry name" value="Integrase-like_N"/>
</dbReference>
<dbReference type="EMBL" id="CABVLU010000001">
    <property type="protein sequence ID" value="VVT44717.1"/>
    <property type="molecule type" value="Genomic_DNA"/>
</dbReference>
<feature type="domain" description="TACO1/YebC-like N-terminal" evidence="4">
    <location>
        <begin position="43"/>
        <end position="113"/>
    </location>
</feature>
<keyword evidence="6" id="KW-1185">Reference proteome</keyword>
<comment type="subcellular location">
    <subcellularLocation>
        <location evidence="1">Mitochondrion</location>
    </subcellularLocation>
</comment>
<evidence type="ECO:0000313" key="6">
    <source>
        <dbReference type="Proteomes" id="UP000398389"/>
    </source>
</evidence>
<dbReference type="GeneID" id="43579333"/>
<evidence type="ECO:0000256" key="2">
    <source>
        <dbReference type="ARBA" id="ARBA00008724"/>
    </source>
</evidence>
<evidence type="ECO:0000256" key="1">
    <source>
        <dbReference type="ARBA" id="ARBA00004173"/>
    </source>
</evidence>
<evidence type="ECO:0000313" key="5">
    <source>
        <dbReference type="EMBL" id="VVT44717.1"/>
    </source>
</evidence>
<dbReference type="OrthoDB" id="2017544at2759"/>
<proteinExistence type="inferred from homology"/>
<organism evidence="5 6">
    <name type="scientific">Magnusiomyces paraingens</name>
    <dbReference type="NCBI Taxonomy" id="2606893"/>
    <lineage>
        <taxon>Eukaryota</taxon>
        <taxon>Fungi</taxon>
        <taxon>Dikarya</taxon>
        <taxon>Ascomycota</taxon>
        <taxon>Saccharomycotina</taxon>
        <taxon>Dipodascomycetes</taxon>
        <taxon>Dipodascales</taxon>
        <taxon>Dipodascaceae</taxon>
        <taxon>Magnusiomyces</taxon>
    </lineage>
</organism>
<dbReference type="SUPFAM" id="SSF75625">
    <property type="entry name" value="YebC-like"/>
    <property type="match status" value="1"/>
</dbReference>
<dbReference type="Pfam" id="PF01709">
    <property type="entry name" value="Transcrip_reg"/>
    <property type="match status" value="1"/>
</dbReference>
<dbReference type="RefSeq" id="XP_031851124.1">
    <property type="nucleotide sequence ID" value="XM_031995233.1"/>
</dbReference>
<dbReference type="Gene3D" id="3.30.70.980">
    <property type="match status" value="2"/>
</dbReference>
<dbReference type="PANTHER" id="PTHR12532:SF0">
    <property type="entry name" value="TRANSLATIONAL ACTIVATOR OF CYTOCHROME C OXIDASE 1"/>
    <property type="match status" value="1"/>
</dbReference>
<dbReference type="GO" id="GO:0005739">
    <property type="term" value="C:mitochondrion"/>
    <property type="evidence" value="ECO:0007669"/>
    <property type="project" value="UniProtKB-SubCell"/>
</dbReference>
<gene>
    <name evidence="5" type="ORF">SAPINGB_P000509</name>
</gene>
<dbReference type="InterPro" id="IPR029072">
    <property type="entry name" value="YebC-like"/>
</dbReference>
<reference evidence="5 6" key="1">
    <citation type="submission" date="2019-09" db="EMBL/GenBank/DDBJ databases">
        <authorList>
            <person name="Brejova B."/>
        </authorList>
    </citation>
    <scope>NUCLEOTIDE SEQUENCE [LARGE SCALE GENOMIC DNA]</scope>
</reference>
<name>A0A5E8B0B9_9ASCO</name>
<dbReference type="InterPro" id="IPR026564">
    <property type="entry name" value="Transcrip_reg_TACO1-like_dom3"/>
</dbReference>
<dbReference type="PANTHER" id="PTHR12532">
    <property type="entry name" value="TRANSLATIONAL ACTIVATOR OF CYTOCHROME C OXIDASE 1"/>
    <property type="match status" value="1"/>
</dbReference>
<evidence type="ECO:0008006" key="7">
    <source>
        <dbReference type="Google" id="ProtNLM"/>
    </source>
</evidence>
<dbReference type="FunFam" id="1.10.10.200:FF:000002">
    <property type="entry name" value="Probable transcriptional regulatory protein CLM62_37755"/>
    <property type="match status" value="1"/>
</dbReference>
<dbReference type="HAMAP" id="MF_00693">
    <property type="entry name" value="Transcrip_reg_TACO1"/>
    <property type="match status" value="1"/>
</dbReference>